<feature type="region of interest" description="Disordered" evidence="1">
    <location>
        <begin position="112"/>
        <end position="131"/>
    </location>
</feature>
<sequence>MPPPQLWENPNQVRRVVDNWVEKQETDLEQLKSVLVSFCDTFESPTRQPSTSSHVNSLVSTTTRPSILSSVASLAWTLVSSITGPSASGDTAQALGKWLSCSPVLPNAAVSSSLSTISKRKRTNPESDDNLVLLGSLPKRLAIDAEAPTRSHSHRSGNAKTAPNSQTARRRPTAREAAVSSRPHCSFLNNDILRIVSSDTNPVISRFLYLTHDAGQTGRLLFAALPSKEFKIHVIGAKKKELLAAEVLDSPNIEHARLRLRIADTIHKNGGECGGPPVDGERTLIAKDVIGAFSRGEEHVSSVKVSYRGYDWDFATMLTKNIKTSTRAVLEA</sequence>
<reference evidence="3" key="1">
    <citation type="journal article" date="2014" name="Proc. Natl. Acad. Sci. U.S.A.">
        <title>Extensive sampling of basidiomycete genomes demonstrates inadequacy of the white-rot/brown-rot paradigm for wood decay fungi.</title>
        <authorList>
            <person name="Riley R."/>
            <person name="Salamov A.A."/>
            <person name="Brown D.W."/>
            <person name="Nagy L.G."/>
            <person name="Floudas D."/>
            <person name="Held B.W."/>
            <person name="Levasseur A."/>
            <person name="Lombard V."/>
            <person name="Morin E."/>
            <person name="Otillar R."/>
            <person name="Lindquist E.A."/>
            <person name="Sun H."/>
            <person name="LaButti K.M."/>
            <person name="Schmutz J."/>
            <person name="Jabbour D."/>
            <person name="Luo H."/>
            <person name="Baker S.E."/>
            <person name="Pisabarro A.G."/>
            <person name="Walton J.D."/>
            <person name="Blanchette R.A."/>
            <person name="Henrissat B."/>
            <person name="Martin F."/>
            <person name="Cullen D."/>
            <person name="Hibbett D.S."/>
            <person name="Grigoriev I.V."/>
        </authorList>
    </citation>
    <scope>NUCLEOTIDE SEQUENCE [LARGE SCALE GENOMIC DNA]</scope>
    <source>
        <strain evidence="3">MUCL 33604</strain>
    </source>
</reference>
<evidence type="ECO:0000313" key="3">
    <source>
        <dbReference type="Proteomes" id="UP000027265"/>
    </source>
</evidence>
<proteinExistence type="predicted"/>
<keyword evidence="3" id="KW-1185">Reference proteome</keyword>
<evidence type="ECO:0000313" key="2">
    <source>
        <dbReference type="EMBL" id="KDQ58165.1"/>
    </source>
</evidence>
<dbReference type="Proteomes" id="UP000027265">
    <property type="component" value="Unassembled WGS sequence"/>
</dbReference>
<name>A0A067PWB5_9AGAM</name>
<dbReference type="HOGENOM" id="CLU_836937_0_0_1"/>
<protein>
    <submittedName>
        <fullName evidence="2">Uncharacterized protein</fullName>
    </submittedName>
</protein>
<dbReference type="AlphaFoldDB" id="A0A067PWB5"/>
<dbReference type="EMBL" id="KL197718">
    <property type="protein sequence ID" value="KDQ58165.1"/>
    <property type="molecule type" value="Genomic_DNA"/>
</dbReference>
<dbReference type="InParanoid" id="A0A067PWB5"/>
<evidence type="ECO:0000256" key="1">
    <source>
        <dbReference type="SAM" id="MobiDB-lite"/>
    </source>
</evidence>
<gene>
    <name evidence="2" type="ORF">JAAARDRAFT_193604</name>
</gene>
<organism evidence="2 3">
    <name type="scientific">Jaapia argillacea MUCL 33604</name>
    <dbReference type="NCBI Taxonomy" id="933084"/>
    <lineage>
        <taxon>Eukaryota</taxon>
        <taxon>Fungi</taxon>
        <taxon>Dikarya</taxon>
        <taxon>Basidiomycota</taxon>
        <taxon>Agaricomycotina</taxon>
        <taxon>Agaricomycetes</taxon>
        <taxon>Agaricomycetidae</taxon>
        <taxon>Jaapiales</taxon>
        <taxon>Jaapiaceae</taxon>
        <taxon>Jaapia</taxon>
    </lineage>
</organism>
<accession>A0A067PWB5</accession>
<feature type="region of interest" description="Disordered" evidence="1">
    <location>
        <begin position="146"/>
        <end position="181"/>
    </location>
</feature>